<feature type="compositionally biased region" description="Low complexity" evidence="3">
    <location>
        <begin position="19"/>
        <end position="55"/>
    </location>
</feature>
<dbReference type="PANTHER" id="PTHR12214">
    <property type="entry name" value="GC-RICH SEQUENCE DNA-BINDING FACTOR"/>
    <property type="match status" value="1"/>
</dbReference>
<dbReference type="Proteomes" id="UP000241890">
    <property type="component" value="Unassembled WGS sequence"/>
</dbReference>
<keyword evidence="5" id="KW-1185">Reference proteome</keyword>
<evidence type="ECO:0000256" key="2">
    <source>
        <dbReference type="ARBA" id="ARBA00023242"/>
    </source>
</evidence>
<feature type="compositionally biased region" description="Basic and acidic residues" evidence="3">
    <location>
        <begin position="88"/>
        <end position="126"/>
    </location>
</feature>
<organism evidence="4 5">
    <name type="scientific">Hondaea fermentalgiana</name>
    <dbReference type="NCBI Taxonomy" id="2315210"/>
    <lineage>
        <taxon>Eukaryota</taxon>
        <taxon>Sar</taxon>
        <taxon>Stramenopiles</taxon>
        <taxon>Bigyra</taxon>
        <taxon>Labyrinthulomycetes</taxon>
        <taxon>Thraustochytrida</taxon>
        <taxon>Thraustochytriidae</taxon>
        <taxon>Hondaea</taxon>
    </lineage>
</organism>
<comment type="caution">
    <text evidence="4">The sequence shown here is derived from an EMBL/GenBank/DDBJ whole genome shotgun (WGS) entry which is preliminary data.</text>
</comment>
<comment type="subcellular location">
    <subcellularLocation>
        <location evidence="1">Nucleus</location>
    </subcellularLocation>
</comment>
<gene>
    <name evidence="4" type="ORF">FCC1311_065952</name>
</gene>
<dbReference type="AlphaFoldDB" id="A0A2R5GHK2"/>
<dbReference type="OrthoDB" id="429427at2759"/>
<proteinExistence type="predicted"/>
<protein>
    <submittedName>
        <fullName evidence="4">GC-rich sequence DNA-binding factor 2</fullName>
    </submittedName>
</protein>
<dbReference type="PANTHER" id="PTHR12214:SF0">
    <property type="entry name" value="LD29489P"/>
    <property type="match status" value="1"/>
</dbReference>
<evidence type="ECO:0000256" key="1">
    <source>
        <dbReference type="ARBA" id="ARBA00004123"/>
    </source>
</evidence>
<reference evidence="4 5" key="1">
    <citation type="submission" date="2017-12" db="EMBL/GenBank/DDBJ databases">
        <title>Sequencing, de novo assembly and annotation of complete genome of a new Thraustochytrid species, strain FCC1311.</title>
        <authorList>
            <person name="Sedici K."/>
            <person name="Godart F."/>
            <person name="Aiese Cigliano R."/>
            <person name="Sanseverino W."/>
            <person name="Barakat M."/>
            <person name="Ortet P."/>
            <person name="Marechal E."/>
            <person name="Cagnac O."/>
            <person name="Amato A."/>
        </authorList>
    </citation>
    <scope>NUCLEOTIDE SEQUENCE [LARGE SCALE GENOMIC DNA]</scope>
</reference>
<evidence type="ECO:0000313" key="5">
    <source>
        <dbReference type="Proteomes" id="UP000241890"/>
    </source>
</evidence>
<dbReference type="GO" id="GO:0003677">
    <property type="term" value="F:DNA binding"/>
    <property type="evidence" value="ECO:0007669"/>
    <property type="project" value="UniProtKB-KW"/>
</dbReference>
<keyword evidence="4" id="KW-0238">DNA-binding</keyword>
<dbReference type="EMBL" id="BEYU01000075">
    <property type="protein sequence ID" value="GBG30376.1"/>
    <property type="molecule type" value="Genomic_DNA"/>
</dbReference>
<feature type="region of interest" description="Disordered" evidence="3">
    <location>
        <begin position="1"/>
        <end position="126"/>
    </location>
</feature>
<sequence length="629" mass="69211">MFKKRRRRRAEGASLAAQDLSAAGVGVGAGADSAAAAPAAPAAAATAALASSSNEGGVGDGGHERGDQDQEEDETIVLASRGRRKKERRQDADGAKTFVRPEKVKAHDDADIDDVDMKDGFDKTDPRLDPDIDAKVVGYSEDDQAWEDALMRRGGAMDPIAKQPAEPVVVEKPTLARRDIFASVHRLAQDARDESETATYRVTKRDEELAGMQEELEQHRGALEQACAQYDRRQQWRKFVEGLRECLKHKAPMVKQVLQSLGKLRRDRKRGRKFARHQAVADMLIVCETMNLENCGPRFPKRLLNSSARGPREVDELGRDISARRMRDVRDRVNNASSRWAATGGTNLISDEGDLVAIKARELRASQILKALGLVFEDVAAPFDSLAWVADVAKWRESNKADFDEASVSLAIPELVAPYLHACLVRWDPHTMSKAVPPASWAEAGPAFAWVDALSAIEGVVAASISRDLVPSLCTRMRNEWDACDTASSRHILRICELVTQTLAQEMDKSGVSRHVYALAQAAASTLTHCMDSLGVPLLSSSVFEDTTGYARQTCERQLELIVGVLRSSRVWMASDRSPLRARNEALRAVRASAGELEDRALRFLETHASEGWAALAQIRRHLDDLDNV</sequence>
<evidence type="ECO:0000313" key="4">
    <source>
        <dbReference type="EMBL" id="GBG30376.1"/>
    </source>
</evidence>
<dbReference type="GO" id="GO:0000398">
    <property type="term" value="P:mRNA splicing, via spliceosome"/>
    <property type="evidence" value="ECO:0007669"/>
    <property type="project" value="InterPro"/>
</dbReference>
<dbReference type="InParanoid" id="A0A2R5GHK2"/>
<dbReference type="InterPro" id="IPR012890">
    <property type="entry name" value="GCFC2-like"/>
</dbReference>
<keyword evidence="2" id="KW-0539">Nucleus</keyword>
<accession>A0A2R5GHK2</accession>
<dbReference type="GO" id="GO:0005634">
    <property type="term" value="C:nucleus"/>
    <property type="evidence" value="ECO:0007669"/>
    <property type="project" value="UniProtKB-SubCell"/>
</dbReference>
<name>A0A2R5GHK2_9STRA</name>
<evidence type="ECO:0000256" key="3">
    <source>
        <dbReference type="SAM" id="MobiDB-lite"/>
    </source>
</evidence>